<dbReference type="SUPFAM" id="SSF141072">
    <property type="entry name" value="CalX-like"/>
    <property type="match status" value="1"/>
</dbReference>
<reference evidence="2 3" key="1">
    <citation type="submission" date="2018-03" db="EMBL/GenBank/DDBJ databases">
        <title>The draft genome of Zobellella sp. 59N8.</title>
        <authorList>
            <person name="Liu L."/>
            <person name="Li L."/>
            <person name="Zhang X."/>
            <person name="Liang L."/>
            <person name="Wang T."/>
        </authorList>
    </citation>
    <scope>NUCLEOTIDE SEQUENCE [LARGE SCALE GENOMIC DNA]</scope>
    <source>
        <strain evidence="2 3">59N8</strain>
    </source>
</reference>
<dbReference type="EMBL" id="PXYG01000056">
    <property type="protein sequence ID" value="PSJ37189.1"/>
    <property type="molecule type" value="Genomic_DNA"/>
</dbReference>
<feature type="domain" description="LapA adhesin" evidence="1">
    <location>
        <begin position="1"/>
        <end position="78"/>
    </location>
</feature>
<evidence type="ECO:0000259" key="1">
    <source>
        <dbReference type="Pfam" id="PF20579"/>
    </source>
</evidence>
<feature type="non-terminal residue" evidence="2">
    <location>
        <position position="81"/>
    </location>
</feature>
<evidence type="ECO:0000313" key="3">
    <source>
        <dbReference type="Proteomes" id="UP000240243"/>
    </source>
</evidence>
<dbReference type="AlphaFoldDB" id="A0A2P7QGU3"/>
<dbReference type="Proteomes" id="UP000240243">
    <property type="component" value="Unassembled WGS sequence"/>
</dbReference>
<dbReference type="Pfam" id="PF20579">
    <property type="entry name" value="LapA"/>
    <property type="match status" value="1"/>
</dbReference>
<gene>
    <name evidence="2" type="ORF">C7H85_19420</name>
</gene>
<evidence type="ECO:0000313" key="2">
    <source>
        <dbReference type="EMBL" id="PSJ37189.1"/>
    </source>
</evidence>
<dbReference type="InterPro" id="IPR038081">
    <property type="entry name" value="CalX-like_sf"/>
</dbReference>
<dbReference type="Gene3D" id="2.60.40.2030">
    <property type="match status" value="1"/>
</dbReference>
<accession>A0A2P7QGU3</accession>
<feature type="non-terminal residue" evidence="2">
    <location>
        <position position="1"/>
    </location>
</feature>
<dbReference type="OrthoDB" id="9813456at2"/>
<sequence>VTARVDQAPASDVRLTLSNGEIITIAAGETEGSVSFASRADDAYAQGNESLVLGITGVEGGDYEALDSSTTTTVTVADDAD</sequence>
<dbReference type="RefSeq" id="WP_158260126.1">
    <property type="nucleotide sequence ID" value="NZ_PXYG01000056.1"/>
</dbReference>
<protein>
    <recommendedName>
        <fullName evidence="1">LapA adhesin domain-containing protein</fullName>
    </recommendedName>
</protein>
<keyword evidence="3" id="KW-1185">Reference proteome</keyword>
<name>A0A2P7QGU3_9GAMM</name>
<organism evidence="2 3">
    <name type="scientific">Zobellella endophytica</name>
    <dbReference type="NCBI Taxonomy" id="2116700"/>
    <lineage>
        <taxon>Bacteria</taxon>
        <taxon>Pseudomonadati</taxon>
        <taxon>Pseudomonadota</taxon>
        <taxon>Gammaproteobacteria</taxon>
        <taxon>Aeromonadales</taxon>
        <taxon>Aeromonadaceae</taxon>
        <taxon>Zobellella</taxon>
    </lineage>
</organism>
<comment type="caution">
    <text evidence="2">The sequence shown here is derived from an EMBL/GenBank/DDBJ whole genome shotgun (WGS) entry which is preliminary data.</text>
</comment>
<proteinExistence type="predicted"/>
<dbReference type="InterPro" id="IPR046779">
    <property type="entry name" value="LapA_adhesin_dom"/>
</dbReference>